<evidence type="ECO:0000313" key="6">
    <source>
        <dbReference type="Proteomes" id="UP000182101"/>
    </source>
</evidence>
<dbReference type="Gene3D" id="3.30.450.90">
    <property type="match status" value="1"/>
</dbReference>
<geneLocation type="plasmid" evidence="6">
    <name>pamcp48-600</name>
</geneLocation>
<proteinExistence type="inferred from homology"/>
<protein>
    <recommendedName>
        <fullName evidence="4">Bacterial type II secretion system protein E domain-containing protein</fullName>
    </recommendedName>
</protein>
<gene>
    <name evidence="5" type="ORF">BM524_18625</name>
</gene>
<evidence type="ECO:0000259" key="4">
    <source>
        <dbReference type="Pfam" id="PF00437"/>
    </source>
</evidence>
<evidence type="ECO:0000256" key="1">
    <source>
        <dbReference type="ARBA" id="ARBA00006611"/>
    </source>
</evidence>
<dbReference type="GO" id="GO:0016887">
    <property type="term" value="F:ATP hydrolysis activity"/>
    <property type="evidence" value="ECO:0007669"/>
    <property type="project" value="TreeGrafter"/>
</dbReference>
<keyword evidence="2" id="KW-0547">Nucleotide-binding</keyword>
<name>A0AAC9NTR9_9ALTE</name>
<dbReference type="PANTHER" id="PTHR30258">
    <property type="entry name" value="TYPE II SECRETION SYSTEM PROTEIN GSPE-RELATED"/>
    <property type="match status" value="1"/>
</dbReference>
<keyword evidence="5" id="KW-0614">Plasmid</keyword>
<dbReference type="RefSeq" id="WP_071960546.1">
    <property type="nucleotide sequence ID" value="NZ_CP018025.1"/>
</dbReference>
<dbReference type="GO" id="GO:0005886">
    <property type="term" value="C:plasma membrane"/>
    <property type="evidence" value="ECO:0007669"/>
    <property type="project" value="TreeGrafter"/>
</dbReference>
<accession>A0AAC9NTR9</accession>
<reference evidence="5 6" key="1">
    <citation type="submission" date="2016-11" db="EMBL/GenBank/DDBJ databases">
        <title>Networking in microbes: conjugative elements and plasmids in the genus Alteromonas.</title>
        <authorList>
            <person name="Lopez-Perez M."/>
            <person name="Ramon-Marco N."/>
            <person name="Rodriguez-Valera F."/>
        </authorList>
    </citation>
    <scope>NUCLEOTIDE SEQUENCE [LARGE SCALE GENOMIC DNA]</scope>
    <source>
        <strain evidence="5 6">CP48</strain>
        <plasmid evidence="6">pamcp48-600</plasmid>
    </source>
</reference>
<organism evidence="5 6">
    <name type="scientific">Alteromonas mediterranea</name>
    <dbReference type="NCBI Taxonomy" id="314275"/>
    <lineage>
        <taxon>Bacteria</taxon>
        <taxon>Pseudomonadati</taxon>
        <taxon>Pseudomonadota</taxon>
        <taxon>Gammaproteobacteria</taxon>
        <taxon>Alteromonadales</taxon>
        <taxon>Alteromonadaceae</taxon>
        <taxon>Alteromonas/Salinimonas group</taxon>
        <taxon>Alteromonas</taxon>
    </lineage>
</organism>
<dbReference type="InterPro" id="IPR027417">
    <property type="entry name" value="P-loop_NTPase"/>
</dbReference>
<keyword evidence="3" id="KW-0067">ATP-binding</keyword>
<dbReference type="Proteomes" id="UP000182101">
    <property type="component" value="Plasmid pAMCP48-600"/>
</dbReference>
<dbReference type="SUPFAM" id="SSF52540">
    <property type="entry name" value="P-loop containing nucleoside triphosphate hydrolases"/>
    <property type="match status" value="1"/>
</dbReference>
<dbReference type="PANTHER" id="PTHR30258:SF1">
    <property type="entry name" value="PROTEIN TRANSPORT PROTEIN HOFB HOMOLOG"/>
    <property type="match status" value="1"/>
</dbReference>
<dbReference type="AlphaFoldDB" id="A0AAC9NTR9"/>
<evidence type="ECO:0000313" key="5">
    <source>
        <dbReference type="EMBL" id="APD91936.1"/>
    </source>
</evidence>
<dbReference type="Pfam" id="PF00437">
    <property type="entry name" value="T2SSE"/>
    <property type="match status" value="1"/>
</dbReference>
<dbReference type="GO" id="GO:0005524">
    <property type="term" value="F:ATP binding"/>
    <property type="evidence" value="ECO:0007669"/>
    <property type="project" value="UniProtKB-KW"/>
</dbReference>
<comment type="similarity">
    <text evidence="1">Belongs to the GSP E family.</text>
</comment>
<dbReference type="Gene3D" id="3.40.50.300">
    <property type="entry name" value="P-loop containing nucleotide triphosphate hydrolases"/>
    <property type="match status" value="1"/>
</dbReference>
<evidence type="ECO:0000256" key="3">
    <source>
        <dbReference type="ARBA" id="ARBA00022840"/>
    </source>
</evidence>
<dbReference type="InterPro" id="IPR001482">
    <property type="entry name" value="T2SS/T4SS_dom"/>
</dbReference>
<evidence type="ECO:0000256" key="2">
    <source>
        <dbReference type="ARBA" id="ARBA00022741"/>
    </source>
</evidence>
<sequence length="656" mass="73667">MESRNNGTPRSTRNSKLITRRSELPMDIRFAGEFYGESDEGFIAEHVLTKKEREFMFIFSDASVLEANNPELHILVFLEEQNQTVPLPAKNKLRSIIKYLRQTDDSNVGINYSGNVLSYSSESSIKEELKKRLSEREKSISDDLAASKDTSREAENHKAGKRYITMAEDYLKEAMELGASDFHIEAEESKAYVRLRIHKQLIDIDEITHHDASQIGLAFYSEFTRGRGEGQVKGIAEGTYNESSLLDAEFSRKIGGNISLKARMVNIGLNHSSAFNIVLRLIDKTKTSEAIPFEKLNFSRSVCRKLRILETASKGAILVVGVTGSGKSTTLQNMVQHERDRTGNTRKIYTIEQPVESKIDRVIQINAAGDEGKDVPADKNFSFDNINRSLMRGDPDSIMYGEIRDAITAKAMQKGADSGHLVYGTMHVKSAIEAYPRLESFGLSRENIARNGFIVLVMCLHLLPRLCPHCSIPYRGKHSVPERYSEFDAIANYRKKSDSRNIMREVIAAQKSIQPGMSLLRELQRKGVIDSRDVYDLQQKIKIMNEGSDSAAFGDRVESVIRSSMMPREDTNVRFKGPGCKECFNGTVGVAPVAEVLIPDDSFLSFVREGRLDRAELYWKSNLEGITITQDSYEKIVSGMIDPRDAEAELPELLGS</sequence>
<dbReference type="EMBL" id="CP018025">
    <property type="protein sequence ID" value="APD91936.1"/>
    <property type="molecule type" value="Genomic_DNA"/>
</dbReference>
<feature type="domain" description="Bacterial type II secretion system protein E" evidence="4">
    <location>
        <begin position="165"/>
        <end position="639"/>
    </location>
</feature>